<feature type="transmembrane region" description="Helical" evidence="1">
    <location>
        <begin position="253"/>
        <end position="273"/>
    </location>
</feature>
<feature type="transmembrane region" description="Helical" evidence="1">
    <location>
        <begin position="331"/>
        <end position="351"/>
    </location>
</feature>
<protein>
    <recommendedName>
        <fullName evidence="4">Glycosyltransferase RgtA/B/C/D-like domain-containing protein</fullName>
    </recommendedName>
</protein>
<evidence type="ECO:0000313" key="2">
    <source>
        <dbReference type="EMBL" id="NBG65501.1"/>
    </source>
</evidence>
<feature type="transmembrane region" description="Helical" evidence="1">
    <location>
        <begin position="119"/>
        <end position="143"/>
    </location>
</feature>
<evidence type="ECO:0008006" key="4">
    <source>
        <dbReference type="Google" id="ProtNLM"/>
    </source>
</evidence>
<feature type="transmembrane region" description="Helical" evidence="1">
    <location>
        <begin position="87"/>
        <end position="107"/>
    </location>
</feature>
<keyword evidence="1" id="KW-0812">Transmembrane</keyword>
<feature type="transmembrane region" description="Helical" evidence="1">
    <location>
        <begin position="150"/>
        <end position="170"/>
    </location>
</feature>
<dbReference type="RefSeq" id="WP_160632455.1">
    <property type="nucleotide sequence ID" value="NZ_WWNE01000005.1"/>
</dbReference>
<name>A0A6N9NJ42_9FLAO</name>
<dbReference type="Proteomes" id="UP000470771">
    <property type="component" value="Unassembled WGS sequence"/>
</dbReference>
<comment type="caution">
    <text evidence="2">The sequence shown here is derived from an EMBL/GenBank/DDBJ whole genome shotgun (WGS) entry which is preliminary data.</text>
</comment>
<organism evidence="2 3">
    <name type="scientific">Acidiluteibacter ferrifornacis</name>
    <dbReference type="NCBI Taxonomy" id="2692424"/>
    <lineage>
        <taxon>Bacteria</taxon>
        <taxon>Pseudomonadati</taxon>
        <taxon>Bacteroidota</taxon>
        <taxon>Flavobacteriia</taxon>
        <taxon>Flavobacteriales</taxon>
        <taxon>Cryomorphaceae</taxon>
        <taxon>Acidiluteibacter</taxon>
    </lineage>
</organism>
<accession>A0A6N9NJ42</accession>
<feature type="transmembrane region" description="Helical" evidence="1">
    <location>
        <begin position="306"/>
        <end position="324"/>
    </location>
</feature>
<keyword evidence="1" id="KW-0472">Membrane</keyword>
<evidence type="ECO:0000313" key="3">
    <source>
        <dbReference type="Proteomes" id="UP000470771"/>
    </source>
</evidence>
<proteinExistence type="predicted"/>
<sequence length="433" mass="50260">MKVKKVYALVIICFIGVLLFLTFNKHSKSGYYNYHSEIWADKAGYYVYLPAAILYDFDANNFPDSIDSKTGNGFQLDPSSGKVITKYTYGVALMQLPFFCLANISATAFDHEKSGFSPIYHWSINVAAIFYLTLGLLFLYQFLIVRFSRLISLFTVLSIFFATNLYYYAIDDTGMSHVYSFSLFCIFLYFIQKTNYLKHPKVDESIIFGFLVGLIILIRPTNLLFLVAFLFLDHTNIKEILLRVKRLVHPKRLVPMVLTAFCIILPQLIYWQYTKGSVLTYSYGNEGFNWLNPQFLKSWFSPDNGLFLYSPFYFLIIASMLVMAKNKKKNGLLVLILFLLISYVFSSWWSWNFGCSFGGRSYVEYLAIFSLPMAYLFNKIGKLNKIKRISFTVLVIVCTAFNLKMIYSYDGCFYSKSEWDWKSYIELLEAPTK</sequence>
<keyword evidence="3" id="KW-1185">Reference proteome</keyword>
<feature type="transmembrane region" description="Helical" evidence="1">
    <location>
        <begin position="6"/>
        <end position="23"/>
    </location>
</feature>
<dbReference type="EMBL" id="WWNE01000005">
    <property type="protein sequence ID" value="NBG65501.1"/>
    <property type="molecule type" value="Genomic_DNA"/>
</dbReference>
<feature type="transmembrane region" description="Helical" evidence="1">
    <location>
        <begin position="206"/>
        <end position="232"/>
    </location>
</feature>
<gene>
    <name evidence="2" type="ORF">GQN54_05200</name>
</gene>
<evidence type="ECO:0000256" key="1">
    <source>
        <dbReference type="SAM" id="Phobius"/>
    </source>
</evidence>
<reference evidence="2 3" key="1">
    <citation type="submission" date="2019-12" db="EMBL/GenBank/DDBJ databases">
        <authorList>
            <person name="Zhao J."/>
        </authorList>
    </citation>
    <scope>NUCLEOTIDE SEQUENCE [LARGE SCALE GENOMIC DNA]</scope>
    <source>
        <strain evidence="2 3">S-15</strain>
    </source>
</reference>
<dbReference type="AlphaFoldDB" id="A0A6N9NJ42"/>
<feature type="transmembrane region" description="Helical" evidence="1">
    <location>
        <begin position="357"/>
        <end position="377"/>
    </location>
</feature>
<keyword evidence="1" id="KW-1133">Transmembrane helix</keyword>
<feature type="transmembrane region" description="Helical" evidence="1">
    <location>
        <begin position="389"/>
        <end position="409"/>
    </location>
</feature>